<evidence type="ECO:0000313" key="2">
    <source>
        <dbReference type="Proteomes" id="UP001403094"/>
    </source>
</evidence>
<organism evidence="1 2">
    <name type="scientific">Streptomyces cheonanensis</name>
    <dbReference type="NCBI Taxonomy" id="312720"/>
    <lineage>
        <taxon>Bacteria</taxon>
        <taxon>Bacillati</taxon>
        <taxon>Actinomycetota</taxon>
        <taxon>Actinomycetes</taxon>
        <taxon>Kitasatosporales</taxon>
        <taxon>Streptomycetaceae</taxon>
        <taxon>Streptomyces</taxon>
    </lineage>
</organism>
<gene>
    <name evidence="1" type="ORF">GCM10009757_00980</name>
</gene>
<dbReference type="EMBL" id="BAAANQ010000001">
    <property type="protein sequence ID" value="GAA2039772.1"/>
    <property type="molecule type" value="Genomic_DNA"/>
</dbReference>
<protein>
    <submittedName>
        <fullName evidence="1">Uncharacterized protein</fullName>
    </submittedName>
</protein>
<reference evidence="2" key="1">
    <citation type="journal article" date="2019" name="Int. J. Syst. Evol. Microbiol.">
        <title>The Global Catalogue of Microorganisms (GCM) 10K type strain sequencing project: providing services to taxonomists for standard genome sequencing and annotation.</title>
        <authorList>
            <consortium name="The Broad Institute Genomics Platform"/>
            <consortium name="The Broad Institute Genome Sequencing Center for Infectious Disease"/>
            <person name="Wu L."/>
            <person name="Ma J."/>
        </authorList>
    </citation>
    <scope>NUCLEOTIDE SEQUENCE [LARGE SCALE GENOMIC DNA]</scope>
    <source>
        <strain evidence="2">JCM 14549</strain>
    </source>
</reference>
<accession>A0ABP5G8B8</accession>
<evidence type="ECO:0000313" key="1">
    <source>
        <dbReference type="EMBL" id="GAA2039772.1"/>
    </source>
</evidence>
<name>A0ABP5G8B8_9ACTN</name>
<comment type="caution">
    <text evidence="1">The sequence shown here is derived from an EMBL/GenBank/DDBJ whole genome shotgun (WGS) entry which is preliminary data.</text>
</comment>
<dbReference type="RefSeq" id="WP_019435277.1">
    <property type="nucleotide sequence ID" value="NZ_BAAANQ010000001.1"/>
</dbReference>
<sequence length="107" mass="11445">MGGGDGQLQADLDRIQECADAILGIHDSFTNSANPADGYGKSELGADTLLDAFDDFEDNWSIRREKLADELKALGDIVAGAAEMYESIDHELAEALRANDAEREGAS</sequence>
<keyword evidence="2" id="KW-1185">Reference proteome</keyword>
<dbReference type="Proteomes" id="UP001403094">
    <property type="component" value="Unassembled WGS sequence"/>
</dbReference>
<proteinExistence type="predicted"/>